<evidence type="ECO:0000256" key="6">
    <source>
        <dbReference type="ARBA" id="ARBA00023224"/>
    </source>
</evidence>
<dbReference type="RefSeq" id="WP_154442435.1">
    <property type="nucleotide sequence ID" value="NZ_JAHLPJ010000001.1"/>
</dbReference>
<evidence type="ECO:0000259" key="11">
    <source>
        <dbReference type="PROSITE" id="PS50885"/>
    </source>
</evidence>
<evidence type="ECO:0000256" key="9">
    <source>
        <dbReference type="SAM" id="Phobius"/>
    </source>
</evidence>
<dbReference type="PANTHER" id="PTHR32089">
    <property type="entry name" value="METHYL-ACCEPTING CHEMOTAXIS PROTEIN MCPB"/>
    <property type="match status" value="1"/>
</dbReference>
<dbReference type="SMART" id="SM00283">
    <property type="entry name" value="MA"/>
    <property type="match status" value="1"/>
</dbReference>
<dbReference type="AlphaFoldDB" id="A0A6N7Y2N9"/>
<name>A0A6N7Y2N9_9FIRM</name>
<keyword evidence="2" id="KW-1003">Cell membrane</keyword>
<dbReference type="Proteomes" id="UP000469523">
    <property type="component" value="Unassembled WGS sequence"/>
</dbReference>
<sequence length="678" mass="75210">MKTSSKSKRGSIKTKLIVIPLIVVFIVISSIGIFSSYFLRTSLRDEMENNGVYMAERFIANIEDNYRSLEIINDFLDNKIKSAGKMVMGNENMLSNEFIKRLAEDLEVEQIIYYNSDGVAVYSNIDEYIGWKADKGHAVHNFMISSDKELMEEIRKDSESDNYLKYGYIKGSEGTFVQVGINANKVQELTDSFSYQSFLDEISQDEQIYYGLFVDKNLQVLAHNNKEEIGIILDDEGSKAAAIDGVLFTQEWYYEESDVNVLDISYPVVINGEHIGAVSIGLSMDKVQKTIKNNIIFVVAIMIVSFIVLGFILFSVSNYAVKIITRLKEQMQYMEKGDFSNDISEDLINKNDELGEISQAISIMQTSVRDIIKNVIDTSHSLATSSEELTAISQQSATAADEIARAIEEIATGATEQAKDTEIGVLSISELGDIVMKNESHIGNLNDSAERVNRLKDEGLDVLKVLVEKTDINSKYSEEVQQVIIDTNESAEKIANASEMIKSIASQTNLLALNAAIEAARAGDAGRGFAVVAEEIRKLAEQSNKFTEEIGTIVEDLNNKTLTAVKTMEELEDIVLSQTKSVDITNSKFAGIAEAIEDMKMAINEVNHSSDEITIKKQDIIKIMENLSAISEENAAGTEEASASVEEQTAAMEEIANSSEQLSVIAEKLNDQVKQFKI</sequence>
<dbReference type="SUPFAM" id="SSF103190">
    <property type="entry name" value="Sensory domain-like"/>
    <property type="match status" value="1"/>
</dbReference>
<dbReference type="InterPro" id="IPR003660">
    <property type="entry name" value="HAMP_dom"/>
</dbReference>
<evidence type="ECO:0000256" key="7">
    <source>
        <dbReference type="ARBA" id="ARBA00029447"/>
    </source>
</evidence>
<dbReference type="InterPro" id="IPR004089">
    <property type="entry name" value="MCPsignal_dom"/>
</dbReference>
<evidence type="ECO:0000259" key="10">
    <source>
        <dbReference type="PROSITE" id="PS50111"/>
    </source>
</evidence>
<gene>
    <name evidence="12" type="ORF">FYJ83_16350</name>
</gene>
<dbReference type="SMART" id="SM00304">
    <property type="entry name" value="HAMP"/>
    <property type="match status" value="1"/>
</dbReference>
<dbReference type="PROSITE" id="PS50111">
    <property type="entry name" value="CHEMOTAXIS_TRANSDUC_2"/>
    <property type="match status" value="1"/>
</dbReference>
<dbReference type="Gene3D" id="3.30.450.20">
    <property type="entry name" value="PAS domain"/>
    <property type="match status" value="1"/>
</dbReference>
<comment type="similarity">
    <text evidence="7">Belongs to the methyl-accepting chemotaxis (MCP) protein family.</text>
</comment>
<evidence type="ECO:0000256" key="3">
    <source>
        <dbReference type="ARBA" id="ARBA00022692"/>
    </source>
</evidence>
<accession>A0A6N7Y2N9</accession>
<feature type="domain" description="HAMP" evidence="11">
    <location>
        <begin position="318"/>
        <end position="373"/>
    </location>
</feature>
<dbReference type="InterPro" id="IPR029151">
    <property type="entry name" value="Sensor-like_sf"/>
</dbReference>
<dbReference type="EMBL" id="VUNQ01000052">
    <property type="protein sequence ID" value="MSU03035.1"/>
    <property type="molecule type" value="Genomic_DNA"/>
</dbReference>
<dbReference type="Gene3D" id="1.10.287.950">
    <property type="entry name" value="Methyl-accepting chemotaxis protein"/>
    <property type="match status" value="1"/>
</dbReference>
<evidence type="ECO:0000256" key="4">
    <source>
        <dbReference type="ARBA" id="ARBA00022989"/>
    </source>
</evidence>
<comment type="subcellular location">
    <subcellularLocation>
        <location evidence="1">Cell membrane</location>
        <topology evidence="1">Multi-pass membrane protein</topology>
    </subcellularLocation>
</comment>
<keyword evidence="3 9" id="KW-0812">Transmembrane</keyword>
<evidence type="ECO:0000256" key="5">
    <source>
        <dbReference type="ARBA" id="ARBA00023136"/>
    </source>
</evidence>
<feature type="transmembrane region" description="Helical" evidence="9">
    <location>
        <begin position="16"/>
        <end position="39"/>
    </location>
</feature>
<evidence type="ECO:0000313" key="13">
    <source>
        <dbReference type="Proteomes" id="UP000469523"/>
    </source>
</evidence>
<reference evidence="12 13" key="1">
    <citation type="submission" date="2019-09" db="EMBL/GenBank/DDBJ databases">
        <title>In-depth cultivation of the pig gut microbiome towards novel bacterial diversity and tailored functional studies.</title>
        <authorList>
            <person name="Wylensek D."/>
            <person name="Hitch T.C.A."/>
            <person name="Clavel T."/>
        </authorList>
    </citation>
    <scope>NUCLEOTIDE SEQUENCE [LARGE SCALE GENOMIC DNA]</scope>
    <source>
        <strain evidence="12 13">WCA3-693-APC-4?</strain>
    </source>
</reference>
<evidence type="ECO:0000256" key="1">
    <source>
        <dbReference type="ARBA" id="ARBA00004651"/>
    </source>
</evidence>
<dbReference type="GO" id="GO:0007165">
    <property type="term" value="P:signal transduction"/>
    <property type="evidence" value="ECO:0007669"/>
    <property type="project" value="UniProtKB-KW"/>
</dbReference>
<protein>
    <submittedName>
        <fullName evidence="12">HAMP domain-containing protein</fullName>
    </submittedName>
</protein>
<feature type="domain" description="Methyl-accepting transducer" evidence="10">
    <location>
        <begin position="392"/>
        <end position="649"/>
    </location>
</feature>
<proteinExistence type="inferred from homology"/>
<keyword evidence="4 9" id="KW-1133">Transmembrane helix</keyword>
<evidence type="ECO:0000256" key="2">
    <source>
        <dbReference type="ARBA" id="ARBA00022475"/>
    </source>
</evidence>
<comment type="caution">
    <text evidence="12">The sequence shown here is derived from an EMBL/GenBank/DDBJ whole genome shotgun (WGS) entry which is preliminary data.</text>
</comment>
<dbReference type="Pfam" id="PF17203">
    <property type="entry name" value="sCache_3_2"/>
    <property type="match status" value="1"/>
</dbReference>
<keyword evidence="5 9" id="KW-0472">Membrane</keyword>
<dbReference type="PROSITE" id="PS50885">
    <property type="entry name" value="HAMP"/>
    <property type="match status" value="1"/>
</dbReference>
<evidence type="ECO:0000256" key="8">
    <source>
        <dbReference type="PROSITE-ProRule" id="PRU00284"/>
    </source>
</evidence>
<keyword evidence="6 8" id="KW-0807">Transducer</keyword>
<dbReference type="SUPFAM" id="SSF58104">
    <property type="entry name" value="Methyl-accepting chemotaxis protein (MCP) signaling domain"/>
    <property type="match status" value="1"/>
</dbReference>
<dbReference type="Gene3D" id="6.10.340.10">
    <property type="match status" value="1"/>
</dbReference>
<organism evidence="12 13">
    <name type="scientific">Tissierella pigra</name>
    <dbReference type="NCBI Taxonomy" id="2607614"/>
    <lineage>
        <taxon>Bacteria</taxon>
        <taxon>Bacillati</taxon>
        <taxon>Bacillota</taxon>
        <taxon>Tissierellia</taxon>
        <taxon>Tissierellales</taxon>
        <taxon>Tissierellaceae</taxon>
        <taxon>Tissierella</taxon>
    </lineage>
</organism>
<evidence type="ECO:0000313" key="12">
    <source>
        <dbReference type="EMBL" id="MSU03035.1"/>
    </source>
</evidence>
<dbReference type="CDD" id="cd06225">
    <property type="entry name" value="HAMP"/>
    <property type="match status" value="1"/>
</dbReference>
<dbReference type="GO" id="GO:0005886">
    <property type="term" value="C:plasma membrane"/>
    <property type="evidence" value="ECO:0007669"/>
    <property type="project" value="UniProtKB-SubCell"/>
</dbReference>
<feature type="transmembrane region" description="Helical" evidence="9">
    <location>
        <begin position="295"/>
        <end position="321"/>
    </location>
</feature>
<dbReference type="InterPro" id="IPR033463">
    <property type="entry name" value="sCache_3"/>
</dbReference>
<keyword evidence="13" id="KW-1185">Reference proteome</keyword>
<dbReference type="PANTHER" id="PTHR32089:SF112">
    <property type="entry name" value="LYSOZYME-LIKE PROTEIN-RELATED"/>
    <property type="match status" value="1"/>
</dbReference>
<dbReference type="Pfam" id="PF00015">
    <property type="entry name" value="MCPsignal"/>
    <property type="match status" value="1"/>
</dbReference>